<dbReference type="Pfam" id="PF02874">
    <property type="entry name" value="ATP-synt_ab_N"/>
    <property type="match status" value="1"/>
</dbReference>
<dbReference type="Gramene" id="KGN50911">
    <property type="protein sequence ID" value="KGN50911"/>
    <property type="gene ID" value="Csa_5G321490"/>
</dbReference>
<protein>
    <recommendedName>
        <fullName evidence="4">ATPase F1/V1/A1 complex alpha/beta subunit N-terminal domain-containing protein</fullName>
    </recommendedName>
</protein>
<dbReference type="CDD" id="cd18116">
    <property type="entry name" value="ATP-synt_F1_alpha_N"/>
    <property type="match status" value="1"/>
</dbReference>
<feature type="domain" description="ATPase F1/V1/A1 complex alpha/beta subunit N-terminal" evidence="4">
    <location>
        <begin position="1"/>
        <end position="64"/>
    </location>
</feature>
<sequence>MGRVFSVGDGISRVYGLKEIQAGEMVEFSSGVKGIALNLENENVGIIIFGSDTAIKEGDLVKRTRSIVDVLRERLCLGVWSTPWKYLLMEEGSKRSSAKTCRSESPWDY</sequence>
<dbReference type="GO" id="GO:0005524">
    <property type="term" value="F:ATP binding"/>
    <property type="evidence" value="ECO:0007669"/>
    <property type="project" value="UniProtKB-KW"/>
</dbReference>
<dbReference type="InterPro" id="IPR023366">
    <property type="entry name" value="ATP_synth_asu-like_sf"/>
</dbReference>
<dbReference type="Proteomes" id="UP000029981">
    <property type="component" value="Chromosome 5"/>
</dbReference>
<evidence type="ECO:0000256" key="3">
    <source>
        <dbReference type="ARBA" id="ARBA00022781"/>
    </source>
</evidence>
<dbReference type="InterPro" id="IPR036121">
    <property type="entry name" value="ATPase_F1/V1/A1_a/bsu_N_sf"/>
</dbReference>
<keyword evidence="2" id="KW-0813">Transport</keyword>
<dbReference type="Gene3D" id="2.40.30.20">
    <property type="match status" value="1"/>
</dbReference>
<proteinExistence type="inferred from homology"/>
<dbReference type="GO" id="GO:0045259">
    <property type="term" value="C:proton-transporting ATP synthase complex"/>
    <property type="evidence" value="ECO:0007669"/>
    <property type="project" value="InterPro"/>
</dbReference>
<keyword evidence="3" id="KW-0375">Hydrogen ion transport</keyword>
<reference evidence="5 6" key="1">
    <citation type="journal article" date="2009" name="Nat. Genet.">
        <title>The genome of the cucumber, Cucumis sativus L.</title>
        <authorList>
            <person name="Huang S."/>
            <person name="Li R."/>
            <person name="Zhang Z."/>
            <person name="Li L."/>
            <person name="Gu X."/>
            <person name="Fan W."/>
            <person name="Lucas W.J."/>
            <person name="Wang X."/>
            <person name="Xie B."/>
            <person name="Ni P."/>
            <person name="Ren Y."/>
            <person name="Zhu H."/>
            <person name="Li J."/>
            <person name="Lin K."/>
            <person name="Jin W."/>
            <person name="Fei Z."/>
            <person name="Li G."/>
            <person name="Staub J."/>
            <person name="Kilian A."/>
            <person name="van der Vossen E.A."/>
            <person name="Wu Y."/>
            <person name="Guo J."/>
            <person name="He J."/>
            <person name="Jia Z."/>
            <person name="Ren Y."/>
            <person name="Tian G."/>
            <person name="Lu Y."/>
            <person name="Ruan J."/>
            <person name="Qian W."/>
            <person name="Wang M."/>
            <person name="Huang Q."/>
            <person name="Li B."/>
            <person name="Xuan Z."/>
            <person name="Cao J."/>
            <person name="Asan"/>
            <person name="Wu Z."/>
            <person name="Zhang J."/>
            <person name="Cai Q."/>
            <person name="Bai Y."/>
            <person name="Zhao B."/>
            <person name="Han Y."/>
            <person name="Li Y."/>
            <person name="Li X."/>
            <person name="Wang S."/>
            <person name="Shi Q."/>
            <person name="Liu S."/>
            <person name="Cho W.K."/>
            <person name="Kim J.Y."/>
            <person name="Xu Y."/>
            <person name="Heller-Uszynska K."/>
            <person name="Miao H."/>
            <person name="Cheng Z."/>
            <person name="Zhang S."/>
            <person name="Wu J."/>
            <person name="Yang Y."/>
            <person name="Kang H."/>
            <person name="Li M."/>
            <person name="Liang H."/>
            <person name="Ren X."/>
            <person name="Shi Z."/>
            <person name="Wen M."/>
            <person name="Jian M."/>
            <person name="Yang H."/>
            <person name="Zhang G."/>
            <person name="Yang Z."/>
            <person name="Chen R."/>
            <person name="Liu S."/>
            <person name="Li J."/>
            <person name="Ma L."/>
            <person name="Liu H."/>
            <person name="Zhou Y."/>
            <person name="Zhao J."/>
            <person name="Fang X."/>
            <person name="Li G."/>
            <person name="Fang L."/>
            <person name="Li Y."/>
            <person name="Liu D."/>
            <person name="Zheng H."/>
            <person name="Zhang Y."/>
            <person name="Qin N."/>
            <person name="Li Z."/>
            <person name="Yang G."/>
            <person name="Yang S."/>
            <person name="Bolund L."/>
            <person name="Kristiansen K."/>
            <person name="Zheng H."/>
            <person name="Li S."/>
            <person name="Zhang X."/>
            <person name="Yang H."/>
            <person name="Wang J."/>
            <person name="Sun R."/>
            <person name="Zhang B."/>
            <person name="Jiang S."/>
            <person name="Wang J."/>
            <person name="Du Y."/>
            <person name="Li S."/>
        </authorList>
    </citation>
    <scope>NUCLEOTIDE SEQUENCE [LARGE SCALE GENOMIC DNA]</scope>
    <source>
        <strain evidence="6">cv. 9930</strain>
    </source>
</reference>
<reference evidence="5 6" key="3">
    <citation type="journal article" date="2010" name="BMC Genomics">
        <title>Transcriptome sequencing and comparative analysis of cucumber flowers with different sex types.</title>
        <authorList>
            <person name="Guo S."/>
            <person name="Zheng Y."/>
            <person name="Joung J.G."/>
            <person name="Liu S."/>
            <person name="Zhang Z."/>
            <person name="Crasta O.R."/>
            <person name="Sobral B.W."/>
            <person name="Xu Y."/>
            <person name="Huang S."/>
            <person name="Fei Z."/>
        </authorList>
    </citation>
    <scope>NUCLEOTIDE SEQUENCE [LARGE SCALE GENOMIC DNA]</scope>
    <source>
        <strain evidence="6">cv. 9930</strain>
    </source>
</reference>
<dbReference type="PANTHER" id="PTHR48082:SF2">
    <property type="entry name" value="ATP SYNTHASE SUBUNIT ALPHA, MITOCHONDRIAL"/>
    <property type="match status" value="1"/>
</dbReference>
<dbReference type="SUPFAM" id="SSF50615">
    <property type="entry name" value="N-terminal domain of alpha and beta subunits of F1 ATP synthase"/>
    <property type="match status" value="1"/>
</dbReference>
<reference evidence="5 6" key="2">
    <citation type="journal article" date="2009" name="PLoS ONE">
        <title>An integrated genetic and cytogenetic map of the cucumber genome.</title>
        <authorList>
            <person name="Ren Y."/>
            <person name="Zhang Z."/>
            <person name="Liu J."/>
            <person name="Staub J.E."/>
            <person name="Han Y."/>
            <person name="Cheng Z."/>
            <person name="Li X."/>
            <person name="Lu J."/>
            <person name="Miao H."/>
            <person name="Kang H."/>
            <person name="Xie B."/>
            <person name="Gu X."/>
            <person name="Wang X."/>
            <person name="Du Y."/>
            <person name="Jin W."/>
            <person name="Huang S."/>
        </authorList>
    </citation>
    <scope>NUCLEOTIDE SEQUENCE [LARGE SCALE GENOMIC DNA]</scope>
    <source>
        <strain evidence="6">cv. 9930</strain>
    </source>
</reference>
<evidence type="ECO:0000256" key="1">
    <source>
        <dbReference type="ARBA" id="ARBA00008936"/>
    </source>
</evidence>
<dbReference type="EMBL" id="CM002926">
    <property type="protein sequence ID" value="KGN50911.1"/>
    <property type="molecule type" value="Genomic_DNA"/>
</dbReference>
<dbReference type="GO" id="GO:0046933">
    <property type="term" value="F:proton-transporting ATP synthase activity, rotational mechanism"/>
    <property type="evidence" value="ECO:0007669"/>
    <property type="project" value="InterPro"/>
</dbReference>
<reference evidence="5 6" key="4">
    <citation type="journal article" date="2011" name="BMC Genomics">
        <title>RNA-Seq improves annotation of protein-coding genes in the cucumber genome.</title>
        <authorList>
            <person name="Li Z."/>
            <person name="Zhang Z."/>
            <person name="Yan P."/>
            <person name="Huang S."/>
            <person name="Fei Z."/>
            <person name="Lin K."/>
        </authorList>
    </citation>
    <scope>NUCLEOTIDE SEQUENCE [LARGE SCALE GENOMIC DNA]</scope>
    <source>
        <strain evidence="6">cv. 9930</strain>
    </source>
</reference>
<dbReference type="PANTHER" id="PTHR48082">
    <property type="entry name" value="ATP SYNTHASE SUBUNIT ALPHA, MITOCHONDRIAL"/>
    <property type="match status" value="1"/>
</dbReference>
<dbReference type="AlphaFoldDB" id="A0A0A0KT56"/>
<keyword evidence="6" id="KW-1185">Reference proteome</keyword>
<evidence type="ECO:0000259" key="4">
    <source>
        <dbReference type="Pfam" id="PF02874"/>
    </source>
</evidence>
<gene>
    <name evidence="5" type="ORF">Csa_5G321490</name>
</gene>
<dbReference type="InterPro" id="IPR005294">
    <property type="entry name" value="ATP_synth_F1_asu"/>
</dbReference>
<dbReference type="STRING" id="3659.A0A0A0KT56"/>
<keyword evidence="3" id="KW-0406">Ion transport</keyword>
<organism evidence="5 6">
    <name type="scientific">Cucumis sativus</name>
    <name type="common">Cucumber</name>
    <dbReference type="NCBI Taxonomy" id="3659"/>
    <lineage>
        <taxon>Eukaryota</taxon>
        <taxon>Viridiplantae</taxon>
        <taxon>Streptophyta</taxon>
        <taxon>Embryophyta</taxon>
        <taxon>Tracheophyta</taxon>
        <taxon>Spermatophyta</taxon>
        <taxon>Magnoliopsida</taxon>
        <taxon>eudicotyledons</taxon>
        <taxon>Gunneridae</taxon>
        <taxon>Pentapetalae</taxon>
        <taxon>rosids</taxon>
        <taxon>fabids</taxon>
        <taxon>Cucurbitales</taxon>
        <taxon>Cucurbitaceae</taxon>
        <taxon>Benincaseae</taxon>
        <taxon>Cucumis</taxon>
    </lineage>
</organism>
<evidence type="ECO:0000256" key="2">
    <source>
        <dbReference type="ARBA" id="ARBA00022448"/>
    </source>
</evidence>
<accession>A0A0A0KT56</accession>
<name>A0A0A0KT56_CUCSA</name>
<dbReference type="InterPro" id="IPR004100">
    <property type="entry name" value="ATPase_F1/V1/A1_a/bsu_N"/>
</dbReference>
<evidence type="ECO:0000313" key="6">
    <source>
        <dbReference type="Proteomes" id="UP000029981"/>
    </source>
</evidence>
<comment type="similarity">
    <text evidence="1">Belongs to the ATPase alpha/beta chains family.</text>
</comment>
<dbReference type="OMA" id="CRSESPW"/>
<evidence type="ECO:0000313" key="5">
    <source>
        <dbReference type="EMBL" id="KGN50911.1"/>
    </source>
</evidence>